<comment type="catalytic activity">
    <reaction evidence="1">
        <text>ATP + protein L-histidine = ADP + protein N-phospho-L-histidine.</text>
        <dbReference type="EC" id="2.7.13.3"/>
    </reaction>
</comment>
<proteinExistence type="predicted"/>
<gene>
    <name evidence="5" type="ORF">HNQ01_001760</name>
</gene>
<dbReference type="Pfam" id="PF00512">
    <property type="entry name" value="HisKA"/>
    <property type="match status" value="1"/>
</dbReference>
<dbReference type="SUPFAM" id="SSF47384">
    <property type="entry name" value="Homodimeric domain of signal transducing histidine kinase"/>
    <property type="match status" value="1"/>
</dbReference>
<dbReference type="Pfam" id="PF01590">
    <property type="entry name" value="GAF"/>
    <property type="match status" value="1"/>
</dbReference>
<reference evidence="5 6" key="1">
    <citation type="submission" date="2020-05" db="EMBL/GenBank/DDBJ databases">
        <title>Genomic Encyclopedia of Type Strains, Phase IV (KMG-V): Genome sequencing to study the core and pangenomes of soil and plant-associated prokaryotes.</title>
        <authorList>
            <person name="Whitman W."/>
        </authorList>
    </citation>
    <scope>NUCLEOTIDE SEQUENCE [LARGE SCALE GENOMIC DNA]</scope>
    <source>
        <strain evidence="5 6">C29</strain>
    </source>
</reference>
<dbReference type="InterPro" id="IPR036097">
    <property type="entry name" value="HisK_dim/P_sf"/>
</dbReference>
<dbReference type="InterPro" id="IPR029016">
    <property type="entry name" value="GAF-like_dom_sf"/>
</dbReference>
<dbReference type="SUPFAM" id="SSF55874">
    <property type="entry name" value="ATPase domain of HSP90 chaperone/DNA topoisomerase II/histidine kinase"/>
    <property type="match status" value="1"/>
</dbReference>
<dbReference type="SMART" id="SM00387">
    <property type="entry name" value="HATPase_c"/>
    <property type="match status" value="1"/>
</dbReference>
<dbReference type="Gene3D" id="1.10.287.130">
    <property type="match status" value="1"/>
</dbReference>
<protein>
    <recommendedName>
        <fullName evidence="2">histidine kinase</fullName>
        <ecNumber evidence="2">2.7.13.3</ecNumber>
    </recommendedName>
</protein>
<dbReference type="PROSITE" id="PS50109">
    <property type="entry name" value="HIS_KIN"/>
    <property type="match status" value="1"/>
</dbReference>
<sequence>MSRSEPDLSAAVGAAVPVVAGEPAALTARIHAALNDARRLQAVHDSRLLDSSPEAVFDSLTALAASLLGVPAAFVSVMAADRDFYKSQHGFCGELAETRELSGRTFCHHTLLRDAPLVIDDTLLDPVFAAVPTVRTLGVRAYAGVPLRRQGRVIGSLCAIDMKPRFWGPNEVEVLVQLAASLQRELDLREALERTRVLAREREELVATVAHDLRAPLQVLSMGLEMIGRAGAGEEPPRRTLERMRHSLDAMQRLADELVSAARTGGAASLRLERLCAAQLARDAVLMMQPIAERRRHDLSVGALEVMAVQVDYGRMLRVLTNLIGNAVKYCPEGSRIRVEVAGSPGRAPGDAAALHIDVSDNGPGIDPAHRARLFERGWQGGEGQCREDGAGLGLAIVRDIVEAHGGRVHLLDAPGRGTCVRVRLPVRGG</sequence>
<dbReference type="PANTHER" id="PTHR43547:SF2">
    <property type="entry name" value="HYBRID SIGNAL TRANSDUCTION HISTIDINE KINASE C"/>
    <property type="match status" value="1"/>
</dbReference>
<keyword evidence="5" id="KW-0418">Kinase</keyword>
<keyword evidence="5" id="KW-0808">Transferase</keyword>
<dbReference type="InterPro" id="IPR003018">
    <property type="entry name" value="GAF"/>
</dbReference>
<dbReference type="InterPro" id="IPR004358">
    <property type="entry name" value="Sig_transdc_His_kin-like_C"/>
</dbReference>
<dbReference type="CDD" id="cd00082">
    <property type="entry name" value="HisKA"/>
    <property type="match status" value="1"/>
</dbReference>
<keyword evidence="3" id="KW-0597">Phosphoprotein</keyword>
<feature type="domain" description="Histidine kinase" evidence="4">
    <location>
        <begin position="208"/>
        <end position="429"/>
    </location>
</feature>
<organism evidence="5 6">
    <name type="scientific">Sphaerotilus uruguayifluvii</name>
    <dbReference type="NCBI Taxonomy" id="2735897"/>
    <lineage>
        <taxon>Bacteria</taxon>
        <taxon>Pseudomonadati</taxon>
        <taxon>Pseudomonadota</taxon>
        <taxon>Betaproteobacteria</taxon>
        <taxon>Burkholderiales</taxon>
        <taxon>Sphaerotilaceae</taxon>
        <taxon>Sphaerotilus</taxon>
    </lineage>
</organism>
<evidence type="ECO:0000313" key="5">
    <source>
        <dbReference type="EMBL" id="NRT56025.1"/>
    </source>
</evidence>
<dbReference type="InterPro" id="IPR036890">
    <property type="entry name" value="HATPase_C_sf"/>
</dbReference>
<evidence type="ECO:0000313" key="6">
    <source>
        <dbReference type="Proteomes" id="UP001516061"/>
    </source>
</evidence>
<dbReference type="SMART" id="SM00388">
    <property type="entry name" value="HisKA"/>
    <property type="match status" value="1"/>
</dbReference>
<evidence type="ECO:0000256" key="3">
    <source>
        <dbReference type="ARBA" id="ARBA00022553"/>
    </source>
</evidence>
<dbReference type="Proteomes" id="UP001516061">
    <property type="component" value="Unassembled WGS sequence"/>
</dbReference>
<keyword evidence="6" id="KW-1185">Reference proteome</keyword>
<dbReference type="RefSeq" id="WP_173804998.1">
    <property type="nucleotide sequence ID" value="NZ_JABSNM010000006.1"/>
</dbReference>
<dbReference type="SMART" id="SM00065">
    <property type="entry name" value="GAF"/>
    <property type="match status" value="1"/>
</dbReference>
<evidence type="ECO:0000256" key="1">
    <source>
        <dbReference type="ARBA" id="ARBA00000085"/>
    </source>
</evidence>
<dbReference type="GO" id="GO:0016301">
    <property type="term" value="F:kinase activity"/>
    <property type="evidence" value="ECO:0007669"/>
    <property type="project" value="UniProtKB-KW"/>
</dbReference>
<evidence type="ECO:0000256" key="2">
    <source>
        <dbReference type="ARBA" id="ARBA00012438"/>
    </source>
</evidence>
<dbReference type="EC" id="2.7.13.3" evidence="2"/>
<name>A0ABX2G148_9BURK</name>
<dbReference type="PRINTS" id="PR00344">
    <property type="entry name" value="BCTRLSENSOR"/>
</dbReference>
<dbReference type="InterPro" id="IPR005467">
    <property type="entry name" value="His_kinase_dom"/>
</dbReference>
<dbReference type="InterPro" id="IPR003594">
    <property type="entry name" value="HATPase_dom"/>
</dbReference>
<dbReference type="InterPro" id="IPR003661">
    <property type="entry name" value="HisK_dim/P_dom"/>
</dbReference>
<dbReference type="Gene3D" id="3.30.565.10">
    <property type="entry name" value="Histidine kinase-like ATPase, C-terminal domain"/>
    <property type="match status" value="1"/>
</dbReference>
<dbReference type="Pfam" id="PF02518">
    <property type="entry name" value="HATPase_c"/>
    <property type="match status" value="1"/>
</dbReference>
<dbReference type="Gene3D" id="3.30.450.40">
    <property type="match status" value="1"/>
</dbReference>
<accession>A0ABX2G148</accession>
<comment type="caution">
    <text evidence="5">The sequence shown here is derived from an EMBL/GenBank/DDBJ whole genome shotgun (WGS) entry which is preliminary data.</text>
</comment>
<dbReference type="SUPFAM" id="SSF55781">
    <property type="entry name" value="GAF domain-like"/>
    <property type="match status" value="1"/>
</dbReference>
<evidence type="ECO:0000259" key="4">
    <source>
        <dbReference type="PROSITE" id="PS50109"/>
    </source>
</evidence>
<dbReference type="PANTHER" id="PTHR43547">
    <property type="entry name" value="TWO-COMPONENT HISTIDINE KINASE"/>
    <property type="match status" value="1"/>
</dbReference>
<dbReference type="EMBL" id="JABSNM010000006">
    <property type="protein sequence ID" value="NRT56025.1"/>
    <property type="molecule type" value="Genomic_DNA"/>
</dbReference>
<dbReference type="CDD" id="cd00075">
    <property type="entry name" value="HATPase"/>
    <property type="match status" value="1"/>
</dbReference>